<dbReference type="Proteomes" id="UP000260790">
    <property type="component" value="Unassembled WGS sequence"/>
</dbReference>
<feature type="transmembrane region" description="Helical" evidence="1">
    <location>
        <begin position="54"/>
        <end position="71"/>
    </location>
</feature>
<sequence>MAIMITIVLIVFLALICVIEKTASHPMIILLGEWSIIFFLCTFSVYDYDISSKAYMIIFLGILSCIGGYFFSKNDLNFNVKCNEKINVKCNEKNIFSNTKLYLIFCIEIIMLIILMSYYENVKSLLDSGIAYGEIRYSYLKDVIGQNPVYNIIFSYLVRPFGIMMMPLSVYLLVKDRRKVVKLVFLIELVNVLLVTVVMGERMYLFYYAFFMITTYLCVRKSEGKNSSKRFKKIALLAIILFACVFVFISKSRISSGVSNKNENELVEKIQDTAYLYFSGCVSHLSQKVENFDADKSVDKYTYGVTSFQGVMRPLHQVWELVDQNASNRNSLFNKADDRKNEIESAILLGGHRFNGYISMFYYFYVDLNFIGVVIISFLISVWINWRYSYFLANKSSYSLIRYLLAVSTFAFSFFQFMLSNLDVPMAFVYCWLIFLSTNKIKVKLTEG</sequence>
<evidence type="ECO:0000256" key="1">
    <source>
        <dbReference type="SAM" id="Phobius"/>
    </source>
</evidence>
<feature type="transmembrane region" description="Helical" evidence="1">
    <location>
        <begin position="149"/>
        <end position="173"/>
    </location>
</feature>
<evidence type="ECO:0000313" key="2">
    <source>
        <dbReference type="EMBL" id="RGK48309.1"/>
    </source>
</evidence>
<feature type="transmembrane region" description="Helical" evidence="1">
    <location>
        <begin position="400"/>
        <end position="418"/>
    </location>
</feature>
<accession>A0A8B2ZCH6</accession>
<dbReference type="EMBL" id="QSQR01000001">
    <property type="protein sequence ID" value="RGK48309.1"/>
    <property type="molecule type" value="Genomic_DNA"/>
</dbReference>
<keyword evidence="1" id="KW-0812">Transmembrane</keyword>
<dbReference type="NCBIfam" id="TIGR04370">
    <property type="entry name" value="glyco_rpt_poly"/>
    <property type="match status" value="1"/>
</dbReference>
<proteinExistence type="predicted"/>
<feature type="transmembrane region" description="Helical" evidence="1">
    <location>
        <begin position="234"/>
        <end position="254"/>
    </location>
</feature>
<reference evidence="2 3" key="1">
    <citation type="submission" date="2018-08" db="EMBL/GenBank/DDBJ databases">
        <title>A genome reference for cultivated species of the human gut microbiota.</title>
        <authorList>
            <person name="Zou Y."/>
            <person name="Xue W."/>
            <person name="Luo G."/>
        </authorList>
    </citation>
    <scope>NUCLEOTIDE SEQUENCE [LARGE SCALE GENOMIC DNA]</scope>
    <source>
        <strain evidence="2 3">TF10-9AT</strain>
    </source>
</reference>
<organism evidence="2 3">
    <name type="scientific">Ligilactobacillus ruminis</name>
    <dbReference type="NCBI Taxonomy" id="1623"/>
    <lineage>
        <taxon>Bacteria</taxon>
        <taxon>Bacillati</taxon>
        <taxon>Bacillota</taxon>
        <taxon>Bacilli</taxon>
        <taxon>Lactobacillales</taxon>
        <taxon>Lactobacillaceae</taxon>
        <taxon>Ligilactobacillus</taxon>
    </lineage>
</organism>
<keyword evidence="1" id="KW-1133">Transmembrane helix</keyword>
<feature type="transmembrane region" description="Helical" evidence="1">
    <location>
        <begin position="6"/>
        <end position="23"/>
    </location>
</feature>
<feature type="transmembrane region" description="Helical" evidence="1">
    <location>
        <begin position="180"/>
        <end position="199"/>
    </location>
</feature>
<keyword evidence="1" id="KW-0472">Membrane</keyword>
<name>A0A8B2ZCH6_9LACO</name>
<comment type="caution">
    <text evidence="2">The sequence shown here is derived from an EMBL/GenBank/DDBJ whole genome shotgun (WGS) entry which is preliminary data.</text>
</comment>
<feature type="transmembrane region" description="Helical" evidence="1">
    <location>
        <begin position="205"/>
        <end position="222"/>
    </location>
</feature>
<evidence type="ECO:0000313" key="3">
    <source>
        <dbReference type="Proteomes" id="UP000260790"/>
    </source>
</evidence>
<feature type="transmembrane region" description="Helical" evidence="1">
    <location>
        <begin position="362"/>
        <end position="388"/>
    </location>
</feature>
<protein>
    <submittedName>
        <fullName evidence="2">Oligosaccharide repeat unit polymerase</fullName>
    </submittedName>
</protein>
<feature type="transmembrane region" description="Helical" evidence="1">
    <location>
        <begin position="101"/>
        <end position="119"/>
    </location>
</feature>
<dbReference type="RefSeq" id="WP_117642131.1">
    <property type="nucleotide sequence ID" value="NZ_JAQFDM010000005.1"/>
</dbReference>
<dbReference type="AlphaFoldDB" id="A0A8B2ZCH6"/>
<gene>
    <name evidence="2" type="ORF">DXD09_00820</name>
</gene>